<sequence>MSDDIPIPGGEDGEDRIRLSPAVLPLLGPTMSSASGYSTAASLQAGRALRTAWDISAAVRTETRRQSVKSIARPQNGSLRWLAAERC</sequence>
<keyword evidence="2" id="KW-0614">Plasmid</keyword>
<name>A0A8F7KUU7_STRRM</name>
<geneLocation type="plasmid" evidence="1">
    <name>unnamed</name>
</geneLocation>
<protein>
    <submittedName>
        <fullName evidence="2">Uncharacterized protein</fullName>
    </submittedName>
</protein>
<proteinExistence type="predicted"/>
<dbReference type="AlphaFoldDB" id="A0A8F7KUU7"/>
<gene>
    <name evidence="1" type="ORF">M4018_082670</name>
    <name evidence="2" type="ORF">R6500_082670</name>
</gene>
<organism evidence="2">
    <name type="scientific">Streptomyces rimosus</name>
    <dbReference type="NCBI Taxonomy" id="1927"/>
    <lineage>
        <taxon>Bacteria</taxon>
        <taxon>Bacillati</taxon>
        <taxon>Actinomycetota</taxon>
        <taxon>Actinomycetes</taxon>
        <taxon>Kitasatosporales</taxon>
        <taxon>Streptomycetaceae</taxon>
        <taxon>Streptomyces</taxon>
    </lineage>
</organism>
<dbReference type="RefSeq" id="WP_003979081.1">
    <property type="nucleotide sequence ID" value="NZ_CP025552.1"/>
</dbReference>
<dbReference type="GeneID" id="66860605"/>
<evidence type="ECO:0000313" key="2">
    <source>
        <dbReference type="EMBL" id="QXV92338.1"/>
    </source>
</evidence>
<reference evidence="2" key="1">
    <citation type="submission" date="2021-06" db="EMBL/GenBank/DDBJ databases">
        <authorList>
            <person name="Tome M."/>
            <person name="Jakse J."/>
            <person name="Slemc L."/>
            <person name="Garcia A.R."/>
            <person name="Petkovic H."/>
        </authorList>
    </citation>
    <scope>NUCLEOTIDE SEQUENCE</scope>
    <source>
        <plasmid evidence="2">pPZG101</plasmid>
        <plasmid evidence="1">unnamed</plasmid>
    </source>
</reference>
<accession>A0A8F7KUU7</accession>
<dbReference type="EMBL" id="MZ502218">
    <property type="protein sequence ID" value="QXV92069.1"/>
    <property type="molecule type" value="Genomic_DNA"/>
</dbReference>
<evidence type="ECO:0000313" key="1">
    <source>
        <dbReference type="EMBL" id="QXV92069.1"/>
    </source>
</evidence>
<dbReference type="EMBL" id="MZ502219">
    <property type="protein sequence ID" value="QXV92338.1"/>
    <property type="molecule type" value="Genomic_DNA"/>
</dbReference>
<geneLocation type="plasmid" evidence="2">
    <name>pPZG101</name>
</geneLocation>